<dbReference type="AlphaFoldDB" id="S9VAW1"/>
<organism evidence="1 2">
    <name type="scientific">Strigomonas culicis</name>
    <dbReference type="NCBI Taxonomy" id="28005"/>
    <lineage>
        <taxon>Eukaryota</taxon>
        <taxon>Discoba</taxon>
        <taxon>Euglenozoa</taxon>
        <taxon>Kinetoplastea</taxon>
        <taxon>Metakinetoplastina</taxon>
        <taxon>Trypanosomatida</taxon>
        <taxon>Trypanosomatidae</taxon>
        <taxon>Strigomonadinae</taxon>
        <taxon>Strigomonas</taxon>
    </lineage>
</organism>
<comment type="caution">
    <text evidence="1">The sequence shown here is derived from an EMBL/GenBank/DDBJ whole genome shotgun (WGS) entry which is preliminary data.</text>
</comment>
<accession>S9VAW1</accession>
<evidence type="ECO:0000313" key="1">
    <source>
        <dbReference type="EMBL" id="EPY20215.1"/>
    </source>
</evidence>
<sequence>MTKQMVASIPKEERHALVASMQLLLWAFDWQVVFSIPVSDAMQQDLRALTPAWLTDLFQATAPAAAAEEGAKKLLAPSHVKRQALLLAQGHETLPRLLHMYEWVVTHEERSADFRIFGLSVFLGNVLLRRRELPEKDACRIISYVGSSADVTLLLQCGVANRNMRASVANIFSQMNGPSAYTALKELWWKTPDKFRELQESRGDILSGVASANWKDALEKTEYAQAVGDGSWRKQLAETIRLLSDAGKHELSLQYIWEYHTGSGTDNLSVAASLSQTARHTGKWWLALDVLNLIASARIPQSTADAALLDEAQTHSMLMLKQYGRWREALALYASLEGEVPDRAFKTLCSLVNAIPPSAPWLQALAALQRDSRGIPAEVLRTVRLVKGVDRDASSLRASKYVWEGLSRGGDVSGLLSAKPERCVKYYDMCLLKALTVDTGADDSSVLAHLMETPSKWLEDRDFVELLFQQFRAKGWLPALHSMLRQHPSSQAAIEYDRLTLMMLRARTKQPMLFTDIRVAKHALLCCHQNTLEFLFKMKQLPTGVKDSRTHLSNLLGIERKWISVVSQDGVLRVKRDVAMSSVPAKTILYADHGLVVCEKPAGEAVRGLAVLR</sequence>
<keyword evidence="2" id="KW-1185">Reference proteome</keyword>
<protein>
    <submittedName>
        <fullName evidence="1">Uncharacterized protein</fullName>
    </submittedName>
</protein>
<gene>
    <name evidence="1" type="ORF">STCU_09106</name>
</gene>
<dbReference type="EMBL" id="ATMH01009106">
    <property type="protein sequence ID" value="EPY20215.1"/>
    <property type="molecule type" value="Genomic_DNA"/>
</dbReference>
<dbReference type="Proteomes" id="UP000015354">
    <property type="component" value="Unassembled WGS sequence"/>
</dbReference>
<proteinExistence type="predicted"/>
<reference evidence="1 2" key="1">
    <citation type="journal article" date="2013" name="PLoS ONE">
        <title>Predicting the Proteins of Angomonas deanei, Strigomonas culicis and Their Respective Endosymbionts Reveals New Aspects of the Trypanosomatidae Family.</title>
        <authorList>
            <person name="Motta M.C."/>
            <person name="Martins A.C."/>
            <person name="de Souza S.S."/>
            <person name="Catta-Preta C.M."/>
            <person name="Silva R."/>
            <person name="Klein C.C."/>
            <person name="de Almeida L.G."/>
            <person name="de Lima Cunha O."/>
            <person name="Ciapina L.P."/>
            <person name="Brocchi M."/>
            <person name="Colabardini A.C."/>
            <person name="de Araujo Lima B."/>
            <person name="Machado C.R."/>
            <person name="de Almeida Soares C.M."/>
            <person name="Probst C.M."/>
            <person name="de Menezes C.B."/>
            <person name="Thompson C.E."/>
            <person name="Bartholomeu D.C."/>
            <person name="Gradia D.F."/>
            <person name="Pavoni D.P."/>
            <person name="Grisard E.C."/>
            <person name="Fantinatti-Garboggini F."/>
            <person name="Marchini F.K."/>
            <person name="Rodrigues-Luiz G.F."/>
            <person name="Wagner G."/>
            <person name="Goldman G.H."/>
            <person name="Fietto J.L."/>
            <person name="Elias M.C."/>
            <person name="Goldman M.H."/>
            <person name="Sagot M.F."/>
            <person name="Pereira M."/>
            <person name="Stoco P.H."/>
            <person name="de Mendonca-Neto R.P."/>
            <person name="Teixeira S.M."/>
            <person name="Maciel T.E."/>
            <person name="de Oliveira Mendes T.A."/>
            <person name="Urmenyi T.P."/>
            <person name="de Souza W."/>
            <person name="Schenkman S."/>
            <person name="de Vasconcelos A.T."/>
        </authorList>
    </citation>
    <scope>NUCLEOTIDE SEQUENCE [LARGE SCALE GENOMIC DNA]</scope>
</reference>
<name>S9VAW1_9TRYP</name>
<evidence type="ECO:0000313" key="2">
    <source>
        <dbReference type="Proteomes" id="UP000015354"/>
    </source>
</evidence>
<dbReference type="OrthoDB" id="245090at2759"/>